<dbReference type="InterPro" id="IPR005349">
    <property type="entry name" value="TMEM14"/>
</dbReference>
<reference evidence="7" key="1">
    <citation type="submission" date="2017-02" db="UniProtKB">
        <authorList>
            <consortium name="WormBaseParasite"/>
        </authorList>
    </citation>
    <scope>IDENTIFICATION</scope>
</reference>
<dbReference type="Pfam" id="PF03647">
    <property type="entry name" value="Tmemb_14"/>
    <property type="match status" value="1"/>
</dbReference>
<comment type="subcellular location">
    <subcellularLocation>
        <location evidence="1">Membrane</location>
    </subcellularLocation>
</comment>
<evidence type="ECO:0000313" key="7">
    <source>
        <dbReference type="WBParaSite" id="ALUE_0000560001-mRNA-1"/>
    </source>
</evidence>
<evidence type="ECO:0000256" key="2">
    <source>
        <dbReference type="ARBA" id="ARBA00007590"/>
    </source>
</evidence>
<dbReference type="GO" id="GO:0031966">
    <property type="term" value="C:mitochondrial membrane"/>
    <property type="evidence" value="ECO:0007669"/>
    <property type="project" value="TreeGrafter"/>
</dbReference>
<dbReference type="WBParaSite" id="ALUE_0000560001-mRNA-1">
    <property type="protein sequence ID" value="ALUE_0000560001-mRNA-1"/>
    <property type="gene ID" value="ALUE_0000560001"/>
</dbReference>
<sequence>MTDIRSLMQVSGKDLATGMSEQWAVYERYRCLTDTAQTNEVATENLVDTQRKSDKCKFDVNKREIRAEEVEQVHSLQIILEGSCEWHGEYMRFTTTCRFNNFATYAQLRAPECRFAGMLQSAENKMGVSRRFHCRTLTAVLDVPILSCVLLCFEMADLVGLIYAGLIVTGGVVGYVKAGSTASLASGLAFGAVLGYSAHTNNTALLLWAASFDEFGRQRLMDGRRELRKQCNSCCANGHEVLQQWKDNASWSGHCTKCGNDDPLCDTHVELNGSTRESLRRVRSLSSGNIVIYSVISFSGLSFHLTRFHIVQKCSISTRICFPRHLK</sequence>
<comment type="similarity">
    <text evidence="2">Belongs to the TMEM14 family.</text>
</comment>
<evidence type="ECO:0000313" key="6">
    <source>
        <dbReference type="Proteomes" id="UP000036681"/>
    </source>
</evidence>
<dbReference type="Proteomes" id="UP000036681">
    <property type="component" value="Unplaced"/>
</dbReference>
<dbReference type="AlphaFoldDB" id="A0A0M3HSU2"/>
<protein>
    <submittedName>
        <fullName evidence="7">Complex I-B14.7</fullName>
    </submittedName>
</protein>
<organism evidence="6 7">
    <name type="scientific">Ascaris lumbricoides</name>
    <name type="common">Giant roundworm</name>
    <dbReference type="NCBI Taxonomy" id="6252"/>
    <lineage>
        <taxon>Eukaryota</taxon>
        <taxon>Metazoa</taxon>
        <taxon>Ecdysozoa</taxon>
        <taxon>Nematoda</taxon>
        <taxon>Chromadorea</taxon>
        <taxon>Rhabditida</taxon>
        <taxon>Spirurina</taxon>
        <taxon>Ascaridomorpha</taxon>
        <taxon>Ascaridoidea</taxon>
        <taxon>Ascarididae</taxon>
        <taxon>Ascaris</taxon>
    </lineage>
</organism>
<dbReference type="Gene3D" id="1.10.10.1740">
    <property type="entry name" value="Transmembrane protein 14-like"/>
    <property type="match status" value="1"/>
</dbReference>
<evidence type="ECO:0000256" key="5">
    <source>
        <dbReference type="ARBA" id="ARBA00023136"/>
    </source>
</evidence>
<accession>A0A0M3HSU2</accession>
<dbReference type="InterPro" id="IPR044890">
    <property type="entry name" value="TMEM14_sf"/>
</dbReference>
<name>A0A0M3HSU2_ASCLU</name>
<dbReference type="PANTHER" id="PTHR12668:SF43">
    <property type="entry name" value="TRANSMEMBRANE PROTEIN 14 HOMOLOG"/>
    <property type="match status" value="1"/>
</dbReference>
<proteinExistence type="inferred from homology"/>
<dbReference type="PANTHER" id="PTHR12668">
    <property type="entry name" value="TRANSMEMBRANE PROTEIN 14, 15"/>
    <property type="match status" value="1"/>
</dbReference>
<dbReference type="GO" id="GO:0070453">
    <property type="term" value="P:regulation of heme biosynthetic process"/>
    <property type="evidence" value="ECO:0007669"/>
    <property type="project" value="TreeGrafter"/>
</dbReference>
<keyword evidence="3" id="KW-0812">Transmembrane</keyword>
<evidence type="ECO:0000256" key="3">
    <source>
        <dbReference type="ARBA" id="ARBA00022692"/>
    </source>
</evidence>
<keyword evidence="4" id="KW-1133">Transmembrane helix</keyword>
<keyword evidence="6" id="KW-1185">Reference proteome</keyword>
<keyword evidence="5" id="KW-0472">Membrane</keyword>
<evidence type="ECO:0000256" key="1">
    <source>
        <dbReference type="ARBA" id="ARBA00004370"/>
    </source>
</evidence>
<evidence type="ECO:0000256" key="4">
    <source>
        <dbReference type="ARBA" id="ARBA00022989"/>
    </source>
</evidence>